<feature type="signal peptide" evidence="1">
    <location>
        <begin position="1"/>
        <end position="26"/>
    </location>
</feature>
<dbReference type="Proteomes" id="UP000054516">
    <property type="component" value="Unassembled WGS sequence"/>
</dbReference>
<protein>
    <submittedName>
        <fullName evidence="2">Uncharacterized protein</fullName>
    </submittedName>
</protein>
<dbReference type="EMBL" id="DF977470">
    <property type="protein sequence ID" value="GAP87122.1"/>
    <property type="molecule type" value="Genomic_DNA"/>
</dbReference>
<accession>A0A1W2TG99</accession>
<keyword evidence="1" id="KW-0732">Signal</keyword>
<dbReference type="AlphaFoldDB" id="A0A1W2TG99"/>
<organism evidence="2">
    <name type="scientific">Rosellinia necatrix</name>
    <name type="common">White root-rot fungus</name>
    <dbReference type="NCBI Taxonomy" id="77044"/>
    <lineage>
        <taxon>Eukaryota</taxon>
        <taxon>Fungi</taxon>
        <taxon>Dikarya</taxon>
        <taxon>Ascomycota</taxon>
        <taxon>Pezizomycotina</taxon>
        <taxon>Sordariomycetes</taxon>
        <taxon>Xylariomycetidae</taxon>
        <taxon>Xylariales</taxon>
        <taxon>Xylariaceae</taxon>
        <taxon>Rosellinia</taxon>
    </lineage>
</organism>
<gene>
    <name evidence="2" type="ORF">SAMD00023353_2500040</name>
</gene>
<evidence type="ECO:0000256" key="1">
    <source>
        <dbReference type="SAM" id="SignalP"/>
    </source>
</evidence>
<evidence type="ECO:0000313" key="2">
    <source>
        <dbReference type="EMBL" id="GAP87122.1"/>
    </source>
</evidence>
<reference evidence="2" key="1">
    <citation type="submission" date="2016-03" db="EMBL/GenBank/DDBJ databases">
        <title>Draft genome sequence of Rosellinia necatrix.</title>
        <authorList>
            <person name="Kanematsu S."/>
        </authorList>
    </citation>
    <scope>NUCLEOTIDE SEQUENCE [LARGE SCALE GENOMIC DNA]</scope>
    <source>
        <strain evidence="2">W97</strain>
    </source>
</reference>
<evidence type="ECO:0000313" key="3">
    <source>
        <dbReference type="Proteomes" id="UP000054516"/>
    </source>
</evidence>
<keyword evidence="3" id="KW-1185">Reference proteome</keyword>
<name>A0A1W2TG99_ROSNE</name>
<sequence>MRLTSTYLATLAFAATAVGTAKLCDSKDCQGHCINTYPEGGCYDESATTESMCVDDGYCYVFGGPNCDPSSPYQFVAEGEQLNYDDLGFTVVSTYCNEQ</sequence>
<proteinExistence type="predicted"/>
<feature type="chain" id="PRO_5010698887" evidence="1">
    <location>
        <begin position="27"/>
        <end position="99"/>
    </location>
</feature>